<reference evidence="5" key="1">
    <citation type="journal article" date="2014" name="Proc. Natl. Acad. Sci. U.S.A.">
        <title>Extensive sampling of basidiomycete genomes demonstrates inadequacy of the white-rot/brown-rot paradigm for wood decay fungi.</title>
        <authorList>
            <person name="Riley R."/>
            <person name="Salamov A.A."/>
            <person name="Brown D.W."/>
            <person name="Nagy L.G."/>
            <person name="Floudas D."/>
            <person name="Held B.W."/>
            <person name="Levasseur A."/>
            <person name="Lombard V."/>
            <person name="Morin E."/>
            <person name="Otillar R."/>
            <person name="Lindquist E.A."/>
            <person name="Sun H."/>
            <person name="LaButti K.M."/>
            <person name="Schmutz J."/>
            <person name="Jabbour D."/>
            <person name="Luo H."/>
            <person name="Baker S.E."/>
            <person name="Pisabarro A.G."/>
            <person name="Walton J.D."/>
            <person name="Blanchette R.A."/>
            <person name="Henrissat B."/>
            <person name="Martin F."/>
            <person name="Cullen D."/>
            <person name="Hibbett D.S."/>
            <person name="Grigoriev I.V."/>
        </authorList>
    </citation>
    <scope>NUCLEOTIDE SEQUENCE [LARGE SCALE GENOMIC DNA]</scope>
    <source>
        <strain evidence="5">FD-172 SS1</strain>
    </source>
</reference>
<gene>
    <name evidence="4" type="ORF">BOTBODRAFT_625658</name>
</gene>
<evidence type="ECO:0000313" key="4">
    <source>
        <dbReference type="EMBL" id="KDQ05697.1"/>
    </source>
</evidence>
<feature type="compositionally biased region" description="Polar residues" evidence="2">
    <location>
        <begin position="124"/>
        <end position="138"/>
    </location>
</feature>
<name>A0A067M1E8_BOTB1</name>
<evidence type="ECO:0000313" key="5">
    <source>
        <dbReference type="Proteomes" id="UP000027195"/>
    </source>
</evidence>
<feature type="compositionally biased region" description="Pro residues" evidence="2">
    <location>
        <begin position="107"/>
        <end position="118"/>
    </location>
</feature>
<dbReference type="EMBL" id="KL198203">
    <property type="protein sequence ID" value="KDQ05697.1"/>
    <property type="molecule type" value="Genomic_DNA"/>
</dbReference>
<feature type="coiled-coil region" evidence="1">
    <location>
        <begin position="508"/>
        <end position="535"/>
    </location>
</feature>
<dbReference type="AlphaFoldDB" id="A0A067M1E8"/>
<evidence type="ECO:0000259" key="3">
    <source>
        <dbReference type="Pfam" id="PF18802"/>
    </source>
</evidence>
<feature type="region of interest" description="Disordered" evidence="2">
    <location>
        <begin position="103"/>
        <end position="158"/>
    </location>
</feature>
<dbReference type="STRING" id="930990.A0A067M1E8"/>
<dbReference type="HOGENOM" id="CLU_004552_10_1_1"/>
<evidence type="ECO:0000256" key="1">
    <source>
        <dbReference type="SAM" id="Coils"/>
    </source>
</evidence>
<feature type="compositionally biased region" description="Low complexity" evidence="2">
    <location>
        <begin position="139"/>
        <end position="156"/>
    </location>
</feature>
<dbReference type="Pfam" id="PF18758">
    <property type="entry name" value="KDZ"/>
    <property type="match status" value="1"/>
</dbReference>
<feature type="domain" description="CxC1-like cysteine cluster associated with KDZ transposases" evidence="3">
    <location>
        <begin position="4"/>
        <end position="66"/>
    </location>
</feature>
<dbReference type="OrthoDB" id="3259803at2759"/>
<dbReference type="PANTHER" id="PTHR33096:SF1">
    <property type="entry name" value="CXC1-LIKE CYSTEINE CLUSTER ASSOCIATED WITH KDZ TRANSPOSASES DOMAIN-CONTAINING PROTEIN"/>
    <property type="match status" value="1"/>
</dbReference>
<sequence>ITLLVCECQPTSLQLVLRGYFPCAPVRPSMAFHFDLLDFISIHAHNAAPNTAAWAETLEAFWKVRSYILPSDDSLRRRLGTALQWHQVLVHRVRTLVSEVSKTLPPTSLPPASTPPPANDDAASVSTQTVVPLPTNSQPLAVAPSSPTSSLLPPLTNAQPPVLDRPSEYLRGCCPLCFGGVRPNLGDSEADVHACLDATFGQKRRTSTLDPELHHPSSRFLSAEAVREMEKRVEQARKPKPGNGKGKAKATGNDVVDLAISSAILDECERSFLAAQEKVAKASKSFYSDTGLMALLCRHDRVLWLVNVTTPGERQHYAFALLLELFRHLPPTWTVGLLYDIACQLHRSMIKHGILSEFLPRLSFAVSVFHAYGHQWPCQLVYHPRKRIGFGLTNGEGCERFWSALQALIPSLRVSGFHRRLFVIDCRLDHLDTKSLMRLALWIARQYKACRKRLSVANAGLHNSGVPVSELLLEWKAQVATQTQKSPRQSKNLADKAVAEVMLERDLLDEITVNIKALEDQRAQVHEAGEDARQQLDIQIEKLYISSAQTKARLKIMEKALGVAGKKQLSDLKGNPYLRARMNAHVLRTRIRAKVVEFKFERTKLERVYRHHLMQEKQHTQTKNSIHRRHNGISALISKFNKLVDQMDSLRRGHKAPINTVSPQKLDVRKIFRLDVDDELWQEDPGLGDEACDELPRWLGNEKVRNGIVSMLERDRCLEEIRRLDTECLAMQSWLVDELQNLEAAFSSPQSELFT</sequence>
<protein>
    <recommendedName>
        <fullName evidence="3">CxC1-like cysteine cluster associated with KDZ transposases domain-containing protein</fullName>
    </recommendedName>
</protein>
<dbReference type="InterPro" id="IPR040521">
    <property type="entry name" value="KDZ"/>
</dbReference>
<dbReference type="Pfam" id="PF18802">
    <property type="entry name" value="CxC1"/>
    <property type="match status" value="1"/>
</dbReference>
<dbReference type="InterPro" id="IPR041320">
    <property type="entry name" value="CxC1"/>
</dbReference>
<organism evidence="4 5">
    <name type="scientific">Botryobasidium botryosum (strain FD-172 SS1)</name>
    <dbReference type="NCBI Taxonomy" id="930990"/>
    <lineage>
        <taxon>Eukaryota</taxon>
        <taxon>Fungi</taxon>
        <taxon>Dikarya</taxon>
        <taxon>Basidiomycota</taxon>
        <taxon>Agaricomycotina</taxon>
        <taxon>Agaricomycetes</taxon>
        <taxon>Cantharellales</taxon>
        <taxon>Botryobasidiaceae</taxon>
        <taxon>Botryobasidium</taxon>
    </lineage>
</organism>
<accession>A0A067M1E8</accession>
<evidence type="ECO:0000256" key="2">
    <source>
        <dbReference type="SAM" id="MobiDB-lite"/>
    </source>
</evidence>
<keyword evidence="5" id="KW-1185">Reference proteome</keyword>
<dbReference type="PANTHER" id="PTHR33096">
    <property type="entry name" value="CXC2 DOMAIN-CONTAINING PROTEIN"/>
    <property type="match status" value="1"/>
</dbReference>
<proteinExistence type="predicted"/>
<keyword evidence="1" id="KW-0175">Coiled coil</keyword>
<dbReference type="InParanoid" id="A0A067M1E8"/>
<feature type="non-terminal residue" evidence="4">
    <location>
        <position position="1"/>
    </location>
</feature>
<dbReference type="Proteomes" id="UP000027195">
    <property type="component" value="Unassembled WGS sequence"/>
</dbReference>